<dbReference type="Pfam" id="PF01833">
    <property type="entry name" value="TIG"/>
    <property type="match status" value="1"/>
</dbReference>
<dbReference type="GeneID" id="100203133"/>
<dbReference type="Gene3D" id="2.60.40.10">
    <property type="entry name" value="Immunoglobulins"/>
    <property type="match status" value="1"/>
</dbReference>
<feature type="compositionally biased region" description="Low complexity" evidence="8">
    <location>
        <begin position="975"/>
        <end position="990"/>
    </location>
</feature>
<evidence type="ECO:0000256" key="5">
    <source>
        <dbReference type="ARBA" id="ARBA00022483"/>
    </source>
</evidence>
<comment type="function">
    <text evidence="1 7">Component of the exocyst complex involved in the docking of exocytic vesicles with fusion sites on the plasma membrane.</text>
</comment>
<dbReference type="InterPro" id="IPR013783">
    <property type="entry name" value="Ig-like_fold"/>
</dbReference>
<keyword evidence="5 7" id="KW-0268">Exocytosis</keyword>
<gene>
    <name evidence="12" type="primary">LOC100203133</name>
</gene>
<protein>
    <recommendedName>
        <fullName evidence="3 7">Exocyst complex component 2</fullName>
    </recommendedName>
</protein>
<evidence type="ECO:0000256" key="2">
    <source>
        <dbReference type="ARBA" id="ARBA00010578"/>
    </source>
</evidence>
<organism evidence="11 12">
    <name type="scientific">Hydra vulgaris</name>
    <name type="common">Hydra</name>
    <name type="synonym">Hydra attenuata</name>
    <dbReference type="NCBI Taxonomy" id="6087"/>
    <lineage>
        <taxon>Eukaryota</taxon>
        <taxon>Metazoa</taxon>
        <taxon>Cnidaria</taxon>
        <taxon>Hydrozoa</taxon>
        <taxon>Hydroidolina</taxon>
        <taxon>Anthoathecata</taxon>
        <taxon>Aplanulata</taxon>
        <taxon>Hydridae</taxon>
        <taxon>Hydra</taxon>
    </lineage>
</organism>
<keyword evidence="6 7" id="KW-0653">Protein transport</keyword>
<evidence type="ECO:0000259" key="10">
    <source>
        <dbReference type="Pfam" id="PF15469"/>
    </source>
</evidence>
<dbReference type="Proteomes" id="UP001652625">
    <property type="component" value="Chromosome 15"/>
</dbReference>
<keyword evidence="4 7" id="KW-0813">Transport</keyword>
<dbReference type="PANTHER" id="PTHR13043:SF1">
    <property type="entry name" value="EXOCYST COMPLEX COMPONENT 2"/>
    <property type="match status" value="1"/>
</dbReference>
<evidence type="ECO:0000256" key="8">
    <source>
        <dbReference type="SAM" id="MobiDB-lite"/>
    </source>
</evidence>
<feature type="compositionally biased region" description="Polar residues" evidence="8">
    <location>
        <begin position="1047"/>
        <end position="1061"/>
    </location>
</feature>
<dbReference type="CDD" id="cd00603">
    <property type="entry name" value="IPT_PCSR"/>
    <property type="match status" value="1"/>
</dbReference>
<dbReference type="PANTHER" id="PTHR13043">
    <property type="entry name" value="EXOCYST COMPLEX COMPONENT SEC5"/>
    <property type="match status" value="1"/>
</dbReference>
<feature type="domain" description="Exocyst complex component EXOC2/Sec5 N-terminal" evidence="10">
    <location>
        <begin position="162"/>
        <end position="896"/>
    </location>
</feature>
<proteinExistence type="inferred from homology"/>
<evidence type="ECO:0000256" key="6">
    <source>
        <dbReference type="ARBA" id="ARBA00022927"/>
    </source>
</evidence>
<comment type="subunit">
    <text evidence="7">Component of the exocyst complex.</text>
</comment>
<dbReference type="InterPro" id="IPR002909">
    <property type="entry name" value="IPT_dom"/>
</dbReference>
<evidence type="ECO:0000313" key="11">
    <source>
        <dbReference type="Proteomes" id="UP001652625"/>
    </source>
</evidence>
<evidence type="ECO:0000256" key="7">
    <source>
        <dbReference type="RuleBase" id="RU365069"/>
    </source>
</evidence>
<comment type="similarity">
    <text evidence="2 7">Belongs to the SEC5 family.</text>
</comment>
<dbReference type="Pfam" id="PF15469">
    <property type="entry name" value="Sec5"/>
    <property type="match status" value="1"/>
</dbReference>
<feature type="region of interest" description="Disordered" evidence="8">
    <location>
        <begin position="975"/>
        <end position="1061"/>
    </location>
</feature>
<dbReference type="InterPro" id="IPR039481">
    <property type="entry name" value="EXOC2/Sec5_N_dom"/>
</dbReference>
<evidence type="ECO:0000256" key="1">
    <source>
        <dbReference type="ARBA" id="ARBA00002660"/>
    </source>
</evidence>
<evidence type="ECO:0000313" key="12">
    <source>
        <dbReference type="RefSeq" id="XP_065676395.1"/>
    </source>
</evidence>
<feature type="region of interest" description="Disordered" evidence="8">
    <location>
        <begin position="940"/>
        <end position="961"/>
    </location>
</feature>
<dbReference type="InterPro" id="IPR029175">
    <property type="entry name" value="EXOC2/Sec5"/>
</dbReference>
<accession>A0ABM4DP86</accession>
<feature type="compositionally biased region" description="Polar residues" evidence="8">
    <location>
        <begin position="1018"/>
        <end position="1037"/>
    </location>
</feature>
<feature type="domain" description="IPT/TIG" evidence="9">
    <location>
        <begin position="8"/>
        <end position="81"/>
    </location>
</feature>
<feature type="region of interest" description="Disordered" evidence="8">
    <location>
        <begin position="398"/>
        <end position="428"/>
    </location>
</feature>
<evidence type="ECO:0000256" key="4">
    <source>
        <dbReference type="ARBA" id="ARBA00022448"/>
    </source>
</evidence>
<dbReference type="InterPro" id="IPR014756">
    <property type="entry name" value="Ig_E-set"/>
</dbReference>
<dbReference type="SUPFAM" id="SSF81296">
    <property type="entry name" value="E set domains"/>
    <property type="match status" value="1"/>
</dbReference>
<evidence type="ECO:0000256" key="3">
    <source>
        <dbReference type="ARBA" id="ARBA00017526"/>
    </source>
</evidence>
<feature type="compositionally biased region" description="Low complexity" evidence="8">
    <location>
        <begin position="402"/>
        <end position="411"/>
    </location>
</feature>
<evidence type="ECO:0000259" key="9">
    <source>
        <dbReference type="Pfam" id="PF01833"/>
    </source>
</evidence>
<sequence>MVAEGDTPSVTGISPAEGPPGTIVKIRGENLGINAKDVLGIFICNINCTYTAEWQHSRLIHCRTGMGMGIGDIIVFTKSGGKGTCLVKFRGFMPRVGLLTEAAVWVDESKLFEEKPTTLSNPHAYTTNTVHTDPLGVAPEETGAVLSADKMEEWYPGLSSNPLSENFHPARFLLERHLDTSFEALKSGYYHLQSKDTRTSVGPSSFVRGNLTTILEALQTLVEVQRVMTADNRASPGDNICAELQGVVGSCDVASNSLFKDILARKDEADAKRNVLNILHRFRFLFNLQRSIEKNIQQGEYEILISDYNRAKALFQNTQVKSFQKALAEVDKKVATFSQNLKHKLFDFPTPIEEQKKIIRYLNDLDYPGNAGLECINKQALWIKSMLLDCQLEHQNHEKASQSEVRSSESSIKSHKKNSSDVTELFSKSSKNQLPESLKRIHSVSTYEAPQSILMVEELCELTSRHVSDFWNLGQAYLSNQLGEKVKNVEKSKLEKEKFQETVKDVIIVFCEMVYSVLLPDNDLEADGKVFKFVLLIPWLPSTLQAVKSTLDRLTKLGLTSDIITPLNNLTSTLISECIRKILSIAIQDINELHKRELWDLDSSEECYGTSKLPAMFEKISTETLQFVHEFMIDTKIEGDNNMLPKEISALLKKMFEGYILSLEKTVYPDLNNSEEQLHTQIPDGSDSMKKLSRDMQLLVVLSNCEHSKMLMLPRVLSLCLKYGHVEMEHLREEIMIAIDKLDERVFSAYIESKSNILINAIEEGMFVSEFCYNGLLPVTGVRHYIKDIIMKLITVHYEVSTISSIFVQRVFNILIEKVCSEVKRVFLTVKKFSEYGSILGNLELNAIKIVFGNYINQCAGNCIEKAIQVVPTIESAKSQIDSLLYKFKASMHYQISIFGSPEDSTSSETYPVPNTRRISVGARSRVLSAGERSLANVKQKKMINSRASPLSPNEAADNKAKPLFMKTDLKNISSTTEVESSSVTNDESTPSSLSKKTKRQAPAPPSILVDDKKVLTKSKSLSNPFTDSLNPFSDDSGNPFIEDIESSNSQISTNPFFSDD</sequence>
<keyword evidence="11" id="KW-1185">Reference proteome</keyword>
<name>A0ABM4DP86_HYDVU</name>
<dbReference type="RefSeq" id="XP_065676395.1">
    <property type="nucleotide sequence ID" value="XM_065820323.1"/>
</dbReference>
<reference evidence="12" key="1">
    <citation type="submission" date="2025-08" db="UniProtKB">
        <authorList>
            <consortium name="RefSeq"/>
        </authorList>
    </citation>
    <scope>IDENTIFICATION</scope>
</reference>